<organism evidence="3 4">
    <name type="scientific">Propionibacterium acidifaciens F0233</name>
    <dbReference type="NCBI Taxonomy" id="553198"/>
    <lineage>
        <taxon>Bacteria</taxon>
        <taxon>Bacillati</taxon>
        <taxon>Actinomycetota</taxon>
        <taxon>Actinomycetes</taxon>
        <taxon>Propionibacteriales</taxon>
        <taxon>Propionibacteriaceae</taxon>
        <taxon>Propionibacterium</taxon>
    </lineage>
</organism>
<dbReference type="Proteomes" id="UP000017052">
    <property type="component" value="Unassembled WGS sequence"/>
</dbReference>
<feature type="compositionally biased region" description="Low complexity" evidence="1">
    <location>
        <begin position="310"/>
        <end position="325"/>
    </location>
</feature>
<keyword evidence="2" id="KW-0472">Membrane</keyword>
<feature type="transmembrane region" description="Helical" evidence="2">
    <location>
        <begin position="17"/>
        <end position="36"/>
    </location>
</feature>
<keyword evidence="2" id="KW-1133">Transmembrane helix</keyword>
<feature type="transmembrane region" description="Helical" evidence="2">
    <location>
        <begin position="140"/>
        <end position="159"/>
    </location>
</feature>
<feature type="transmembrane region" description="Helical" evidence="2">
    <location>
        <begin position="232"/>
        <end position="250"/>
    </location>
</feature>
<evidence type="ECO:0000313" key="3">
    <source>
        <dbReference type="EMBL" id="ERK53156.1"/>
    </source>
</evidence>
<feature type="transmembrane region" description="Helical" evidence="2">
    <location>
        <begin position="171"/>
        <end position="193"/>
    </location>
</feature>
<keyword evidence="4" id="KW-1185">Reference proteome</keyword>
<reference evidence="3" key="1">
    <citation type="submission" date="2013-08" db="EMBL/GenBank/DDBJ databases">
        <authorList>
            <person name="Durkin A.S."/>
            <person name="Haft D.R."/>
            <person name="McCorrison J."/>
            <person name="Torralba M."/>
            <person name="Gillis M."/>
            <person name="Haft D.H."/>
            <person name="Methe B."/>
            <person name="Sutton G."/>
            <person name="Nelson K.E."/>
        </authorList>
    </citation>
    <scope>NUCLEOTIDE SEQUENCE [LARGE SCALE GENOMIC DNA]</scope>
    <source>
        <strain evidence="3">F0233</strain>
    </source>
</reference>
<dbReference type="Gene3D" id="1.10.1760.20">
    <property type="match status" value="1"/>
</dbReference>
<keyword evidence="2" id="KW-0812">Transmembrane</keyword>
<feature type="compositionally biased region" description="Low complexity" evidence="1">
    <location>
        <begin position="268"/>
        <end position="288"/>
    </location>
</feature>
<comment type="caution">
    <text evidence="3">The sequence shown here is derived from an EMBL/GenBank/DDBJ whole genome shotgun (WGS) entry which is preliminary data.</text>
</comment>
<name>U2Q9T3_9ACTN</name>
<gene>
    <name evidence="3" type="ORF">HMPREF0682_0343</name>
</gene>
<dbReference type="EMBL" id="ACVN02000241">
    <property type="protein sequence ID" value="ERK53156.1"/>
    <property type="molecule type" value="Genomic_DNA"/>
</dbReference>
<dbReference type="AlphaFoldDB" id="U2Q9T3"/>
<accession>U2Q9T3</accession>
<feature type="transmembrane region" description="Helical" evidence="2">
    <location>
        <begin position="102"/>
        <end position="128"/>
    </location>
</feature>
<feature type="compositionally biased region" description="Basic residues" evidence="1">
    <location>
        <begin position="290"/>
        <end position="299"/>
    </location>
</feature>
<dbReference type="OrthoDB" id="5185518at2"/>
<evidence type="ECO:0000313" key="4">
    <source>
        <dbReference type="Proteomes" id="UP000017052"/>
    </source>
</evidence>
<evidence type="ECO:0000256" key="2">
    <source>
        <dbReference type="SAM" id="Phobius"/>
    </source>
</evidence>
<sequence>MRGSGGGAATPAWRSRVALAAAGVLGLAAFCWPLVVPAAGTGAFTERAPFVLALVLPVVLALVLVELASGAIDVKALAMLGVLTAIDAVLRPLSAGTTGIDLIFFLVILGARVFGAGFGFIMGVLVMLTSALLTGGVGPWLPYQALCCAYVGLVAGVLPARVRGAGEIAMLCGWGVVSAVLYGALMDFAFWPYNVGAGTGLSWDADAGLAHNLHTFVLFELATGMGWNVGRAVTNTVAIIVVGPGVLRVLRRADRRALFETVDAEPDGPAAGAPRGSSSGARASCAGSHRWCRGRHRRSGGTGPPPQPPSMASSPRANSSSGDQP</sequence>
<proteinExistence type="predicted"/>
<feature type="transmembrane region" description="Helical" evidence="2">
    <location>
        <begin position="48"/>
        <end position="68"/>
    </location>
</feature>
<protein>
    <submittedName>
        <fullName evidence="3">PF12822 domain protein</fullName>
    </submittedName>
</protein>
<feature type="region of interest" description="Disordered" evidence="1">
    <location>
        <begin position="264"/>
        <end position="325"/>
    </location>
</feature>
<evidence type="ECO:0000256" key="1">
    <source>
        <dbReference type="SAM" id="MobiDB-lite"/>
    </source>
</evidence>